<evidence type="ECO:0000313" key="2">
    <source>
        <dbReference type="Proteomes" id="UP000259273"/>
    </source>
</evidence>
<reference evidence="1 2" key="1">
    <citation type="journal article" date="2018" name="Nat. Biotechnol.">
        <title>A standardized bacterial taxonomy based on genome phylogeny substantially revises the tree of life.</title>
        <authorList>
            <person name="Parks D.H."/>
            <person name="Chuvochina M."/>
            <person name="Waite D.W."/>
            <person name="Rinke C."/>
            <person name="Skarshewski A."/>
            <person name="Chaumeil P.A."/>
            <person name="Hugenholtz P."/>
        </authorList>
    </citation>
    <scope>NUCLEOTIDE SEQUENCE [LARGE SCALE GENOMIC DNA]</scope>
    <source>
        <strain evidence="1">UBA9158</strain>
    </source>
</reference>
<organism evidence="1 2">
    <name type="scientific">Haliea salexigens</name>
    <dbReference type="NCBI Taxonomy" id="287487"/>
    <lineage>
        <taxon>Bacteria</taxon>
        <taxon>Pseudomonadati</taxon>
        <taxon>Pseudomonadota</taxon>
        <taxon>Gammaproteobacteria</taxon>
        <taxon>Cellvibrionales</taxon>
        <taxon>Halieaceae</taxon>
        <taxon>Haliea</taxon>
    </lineage>
</organism>
<name>A0A3C1KI76_9GAMM</name>
<accession>A0A3C1KI76</accession>
<dbReference type="PANTHER" id="PTHR35175">
    <property type="entry name" value="DUF1289 DOMAIN-CONTAINING PROTEIN"/>
    <property type="match status" value="1"/>
</dbReference>
<gene>
    <name evidence="1" type="ORF">DCP75_01040</name>
</gene>
<dbReference type="Pfam" id="PF06945">
    <property type="entry name" value="DUF1289"/>
    <property type="match status" value="1"/>
</dbReference>
<evidence type="ECO:0000313" key="1">
    <source>
        <dbReference type="EMBL" id="HAN26325.1"/>
    </source>
</evidence>
<dbReference type="Proteomes" id="UP000259273">
    <property type="component" value="Unassembled WGS sequence"/>
</dbReference>
<dbReference type="PANTHER" id="PTHR35175:SF2">
    <property type="entry name" value="DUF1289 DOMAIN-CONTAINING PROTEIN"/>
    <property type="match status" value="1"/>
</dbReference>
<dbReference type="AlphaFoldDB" id="A0A3C1KI76"/>
<dbReference type="STRING" id="1121937.GCA_000423125_00570"/>
<protein>
    <submittedName>
        <fullName evidence="1">DUF1289 domain-containing protein</fullName>
    </submittedName>
</protein>
<sequence>MMAQDEPASPCISVCLLDENDICLGCYRSADEITDWFMASPQQKRDMLLRAADRRLADDKPQLR</sequence>
<dbReference type="EMBL" id="DMND01000021">
    <property type="protein sequence ID" value="HAN26325.1"/>
    <property type="molecule type" value="Genomic_DNA"/>
</dbReference>
<dbReference type="InterPro" id="IPR010710">
    <property type="entry name" value="DUF1289"/>
</dbReference>
<proteinExistence type="predicted"/>
<comment type="caution">
    <text evidence="1">The sequence shown here is derived from an EMBL/GenBank/DDBJ whole genome shotgun (WGS) entry which is preliminary data.</text>
</comment>